<dbReference type="InterPro" id="IPR010982">
    <property type="entry name" value="Lambda_DNA-bd_dom_sf"/>
</dbReference>
<dbReference type="Pfam" id="PF01381">
    <property type="entry name" value="HTH_3"/>
    <property type="match status" value="1"/>
</dbReference>
<accession>A0A385EG30</accession>
<evidence type="ECO:0000256" key="1">
    <source>
        <dbReference type="ARBA" id="ARBA00023125"/>
    </source>
</evidence>
<proteinExistence type="predicted"/>
<keyword evidence="5" id="KW-1185">Reference proteome</keyword>
<dbReference type="Gene3D" id="1.10.260.40">
    <property type="entry name" value="lambda repressor-like DNA-binding domains"/>
    <property type="match status" value="1"/>
</dbReference>
<dbReference type="GO" id="GO:0003677">
    <property type="term" value="F:DNA binding"/>
    <property type="evidence" value="ECO:0007669"/>
    <property type="project" value="UniProtKB-KW"/>
</dbReference>
<keyword evidence="1" id="KW-0238">DNA-binding</keyword>
<feature type="region of interest" description="Disordered" evidence="2">
    <location>
        <begin position="1"/>
        <end position="25"/>
    </location>
</feature>
<protein>
    <submittedName>
        <fullName evidence="4">HTH DNA binding protein</fullName>
    </submittedName>
</protein>
<dbReference type="SUPFAM" id="SSF47413">
    <property type="entry name" value="lambda repressor-like DNA-binding domains"/>
    <property type="match status" value="1"/>
</dbReference>
<evidence type="ECO:0000313" key="4">
    <source>
        <dbReference type="EMBL" id="AXQ69818.1"/>
    </source>
</evidence>
<dbReference type="EMBL" id="MH588547">
    <property type="protein sequence ID" value="AXQ69818.1"/>
    <property type="molecule type" value="Genomic_DNA"/>
</dbReference>
<organism evidence="4 5">
    <name type="scientific">Caulobacter phage CcrSC</name>
    <dbReference type="NCBI Taxonomy" id="2283272"/>
    <lineage>
        <taxon>Viruses</taxon>
        <taxon>Duplodnaviria</taxon>
        <taxon>Heunggongvirae</taxon>
        <taxon>Uroviricota</taxon>
        <taxon>Caudoviricetes</taxon>
        <taxon>Jeanschmidtviridae</taxon>
        <taxon>Bertelyvirus</taxon>
        <taxon>Bertelyvirus SC</taxon>
    </lineage>
</organism>
<dbReference type="Proteomes" id="UP000259683">
    <property type="component" value="Segment"/>
</dbReference>
<reference evidence="4" key="2">
    <citation type="submission" date="2021-07" db="EMBL/GenBank/DDBJ databases">
        <title>Giant CbK-like Caulobacter bacteriophages have genetically divergent genomes.</title>
        <authorList>
            <person name="Wilson K."/>
            <person name="Ely B."/>
        </authorList>
    </citation>
    <scope>NUCLEOTIDE SEQUENCE</scope>
</reference>
<feature type="domain" description="HTH cro/C1-type" evidence="3">
    <location>
        <begin position="31"/>
        <end position="85"/>
    </location>
</feature>
<dbReference type="CDD" id="cd00093">
    <property type="entry name" value="HTH_XRE"/>
    <property type="match status" value="1"/>
</dbReference>
<name>A0A385EG30_9CAUD</name>
<dbReference type="PROSITE" id="PS50943">
    <property type="entry name" value="HTH_CROC1"/>
    <property type="match status" value="1"/>
</dbReference>
<gene>
    <name evidence="4" type="ORF">CcrSC_gp236c</name>
</gene>
<dbReference type="PANTHER" id="PTHR46797">
    <property type="entry name" value="HTH-TYPE TRANSCRIPTIONAL REGULATOR"/>
    <property type="match status" value="1"/>
</dbReference>
<dbReference type="PANTHER" id="PTHR46797:SF1">
    <property type="entry name" value="METHYLPHOSPHONATE SYNTHASE"/>
    <property type="match status" value="1"/>
</dbReference>
<evidence type="ECO:0000259" key="3">
    <source>
        <dbReference type="PROSITE" id="PS50943"/>
    </source>
</evidence>
<evidence type="ECO:0000256" key="2">
    <source>
        <dbReference type="SAM" id="MobiDB-lite"/>
    </source>
</evidence>
<dbReference type="InterPro" id="IPR050807">
    <property type="entry name" value="TransReg_Diox_bact_type"/>
</dbReference>
<dbReference type="SMART" id="SM00530">
    <property type="entry name" value="HTH_XRE"/>
    <property type="match status" value="1"/>
</dbReference>
<dbReference type="GO" id="GO:0003700">
    <property type="term" value="F:DNA-binding transcription factor activity"/>
    <property type="evidence" value="ECO:0007669"/>
    <property type="project" value="TreeGrafter"/>
</dbReference>
<evidence type="ECO:0000313" key="5">
    <source>
        <dbReference type="Proteomes" id="UP000259683"/>
    </source>
</evidence>
<reference evidence="4" key="1">
    <citation type="submission" date="2018-07" db="EMBL/GenBank/DDBJ databases">
        <authorList>
            <person name="Wilson K.M."/>
            <person name="Ely B."/>
        </authorList>
    </citation>
    <scope>NUCLEOTIDE SEQUENCE</scope>
</reference>
<sequence>MTQDTNAIAPAKLGAPEKQPAPVDKHVGEKIRARRKVMGFSQQQLAGALDLTFQQVQKYERGSNRVSASKLYDIAKFLQVPVSYFFPAVSDQEDVIEPDTFTKFAAVGGLELAESYLGLDQTNQRAVTQLAKNLAKTAETA</sequence>
<dbReference type="InterPro" id="IPR001387">
    <property type="entry name" value="Cro/C1-type_HTH"/>
</dbReference>